<feature type="transmembrane region" description="Helical" evidence="6">
    <location>
        <begin position="306"/>
        <end position="329"/>
    </location>
</feature>
<feature type="transmembrane region" description="Helical" evidence="6">
    <location>
        <begin position="178"/>
        <end position="198"/>
    </location>
</feature>
<dbReference type="HOGENOM" id="CLU_001265_5_12_5"/>
<comment type="subcellular location">
    <subcellularLocation>
        <location evidence="1">Membrane</location>
        <topology evidence="1">Multi-pass membrane protein</topology>
    </subcellularLocation>
</comment>
<reference evidence="8 9" key="1">
    <citation type="journal article" date="2011" name="Stand. Genomic Sci.">
        <title>Complete genome sequence of Parvibaculum lavamentivorans type strain (DS-1(T)).</title>
        <authorList>
            <person name="Schleheck D."/>
            <person name="Weiss M."/>
            <person name="Pitluck S."/>
            <person name="Bruce D."/>
            <person name="Land M.L."/>
            <person name="Han S."/>
            <person name="Saunders E."/>
            <person name="Tapia R."/>
            <person name="Detter C."/>
            <person name="Brettin T."/>
            <person name="Han J."/>
            <person name="Woyke T."/>
            <person name="Goodwin L."/>
            <person name="Pennacchio L."/>
            <person name="Nolan M."/>
            <person name="Cook A.M."/>
            <person name="Kjelleberg S."/>
            <person name="Thomas T."/>
        </authorList>
    </citation>
    <scope>NUCLEOTIDE SEQUENCE [LARGE SCALE GENOMIC DNA]</scope>
    <source>
        <strain evidence="9">DS-1 / DSM 13023 / NCIMB 13966</strain>
    </source>
</reference>
<dbReference type="PROSITE" id="PS50850">
    <property type="entry name" value="MFS"/>
    <property type="match status" value="1"/>
</dbReference>
<dbReference type="PANTHER" id="PTHR23505:SF79">
    <property type="entry name" value="PROTEIN SPINSTER"/>
    <property type="match status" value="1"/>
</dbReference>
<organism evidence="8 9">
    <name type="scientific">Parvibaculum lavamentivorans (strain DS-1 / DSM 13023 / NCIMB 13966)</name>
    <dbReference type="NCBI Taxonomy" id="402881"/>
    <lineage>
        <taxon>Bacteria</taxon>
        <taxon>Pseudomonadati</taxon>
        <taxon>Pseudomonadota</taxon>
        <taxon>Alphaproteobacteria</taxon>
        <taxon>Hyphomicrobiales</taxon>
        <taxon>Parvibaculaceae</taxon>
        <taxon>Parvibaculum</taxon>
    </lineage>
</organism>
<evidence type="ECO:0000313" key="9">
    <source>
        <dbReference type="Proteomes" id="UP000006377"/>
    </source>
</evidence>
<dbReference type="GO" id="GO:0022857">
    <property type="term" value="F:transmembrane transporter activity"/>
    <property type="evidence" value="ECO:0007669"/>
    <property type="project" value="InterPro"/>
</dbReference>
<feature type="transmembrane region" description="Helical" evidence="6">
    <location>
        <begin position="341"/>
        <end position="366"/>
    </location>
</feature>
<feature type="domain" description="Major facilitator superfamily (MFS) profile" evidence="7">
    <location>
        <begin position="23"/>
        <end position="444"/>
    </location>
</feature>
<accession>A7HTW5</accession>
<keyword evidence="2" id="KW-0813">Transport</keyword>
<dbReference type="eggNOG" id="COG2814">
    <property type="taxonomic scope" value="Bacteria"/>
</dbReference>
<dbReference type="SUPFAM" id="SSF103473">
    <property type="entry name" value="MFS general substrate transporter"/>
    <property type="match status" value="1"/>
</dbReference>
<feature type="transmembrane region" description="Helical" evidence="6">
    <location>
        <begin position="275"/>
        <end position="294"/>
    </location>
</feature>
<evidence type="ECO:0000256" key="1">
    <source>
        <dbReference type="ARBA" id="ARBA00004141"/>
    </source>
</evidence>
<keyword evidence="9" id="KW-1185">Reference proteome</keyword>
<feature type="transmembrane region" description="Helical" evidence="6">
    <location>
        <begin position="90"/>
        <end position="112"/>
    </location>
</feature>
<dbReference type="KEGG" id="pla:Plav_1729"/>
<keyword evidence="5 6" id="KW-0472">Membrane</keyword>
<dbReference type="OrthoDB" id="7442224at2"/>
<dbReference type="InterPro" id="IPR020846">
    <property type="entry name" value="MFS_dom"/>
</dbReference>
<dbReference type="Proteomes" id="UP000006377">
    <property type="component" value="Chromosome"/>
</dbReference>
<gene>
    <name evidence="8" type="ordered locus">Plav_1729</name>
</gene>
<dbReference type="InterPro" id="IPR044770">
    <property type="entry name" value="MFS_spinster-like"/>
</dbReference>
<proteinExistence type="predicted"/>
<dbReference type="CDD" id="cd17328">
    <property type="entry name" value="MFS_spinster_like"/>
    <property type="match status" value="1"/>
</dbReference>
<evidence type="ECO:0000256" key="3">
    <source>
        <dbReference type="ARBA" id="ARBA00022692"/>
    </source>
</evidence>
<feature type="transmembrane region" description="Helical" evidence="6">
    <location>
        <begin position="378"/>
        <end position="400"/>
    </location>
</feature>
<protein>
    <submittedName>
        <fullName evidence="8">Major facilitator superfamily MFS_1</fullName>
    </submittedName>
</protein>
<evidence type="ECO:0000256" key="2">
    <source>
        <dbReference type="ARBA" id="ARBA00022448"/>
    </source>
</evidence>
<evidence type="ECO:0000256" key="6">
    <source>
        <dbReference type="SAM" id="Phobius"/>
    </source>
</evidence>
<evidence type="ECO:0000256" key="5">
    <source>
        <dbReference type="ARBA" id="ARBA00023136"/>
    </source>
</evidence>
<dbReference type="InterPro" id="IPR011701">
    <property type="entry name" value="MFS"/>
</dbReference>
<dbReference type="Pfam" id="PF07690">
    <property type="entry name" value="MFS_1"/>
    <property type="match status" value="1"/>
</dbReference>
<evidence type="ECO:0000259" key="7">
    <source>
        <dbReference type="PROSITE" id="PS50850"/>
    </source>
</evidence>
<dbReference type="GO" id="GO:0016020">
    <property type="term" value="C:membrane"/>
    <property type="evidence" value="ECO:0007669"/>
    <property type="project" value="UniProtKB-SubCell"/>
</dbReference>
<feature type="transmembrane region" description="Helical" evidence="6">
    <location>
        <begin position="242"/>
        <end position="263"/>
    </location>
</feature>
<dbReference type="Gene3D" id="1.20.1250.20">
    <property type="entry name" value="MFS general substrate transporter like domains"/>
    <property type="match status" value="1"/>
</dbReference>
<dbReference type="STRING" id="402881.Plav_1729"/>
<sequence length="453" mass="48712">MAEAAVEKAAPPATLSPGYRRYALLILVLGYTSSHVDRNIVGILMEPIKADLLLSDTQLGFLSGIAFAVFYATLGIPIALWADRGNRRNIIAWAIAIWSGMTALCGLATNFVQLAAARVGVGIGEAGSSPPSHSMIADMYPPNERASAMAVYSLGVYFGVMIGFLVGGWVAVWYGWRAAFFVVGLPGLILALLVRFTLVEPERGGADGIAPEKHAPLSFRTAANTVKEGFHHLWRTAAARHVVIGVTITSFVGYGGVMWGPAFLIRTHGMSIGEVSTFLALLVGIVGGLGAYIGGRLTDRLAQKDVRWNTWVVAWAKLIVVPFIVAFYLSDNWVAFHVAGYPVSILWVIYVPISFLGAFYLGPSFAMIQTLTPPAKRALASAVMLFIINIIGLGFGPQFVGILSDFFNYSMGMGTQSLRWALFGTALLNVWAAAHYFLAGHQLKKSQSGGHRA</sequence>
<feature type="transmembrane region" description="Helical" evidence="6">
    <location>
        <begin position="420"/>
        <end position="438"/>
    </location>
</feature>
<dbReference type="RefSeq" id="WP_012110641.1">
    <property type="nucleotide sequence ID" value="NC_009719.1"/>
</dbReference>
<dbReference type="EMBL" id="CP000774">
    <property type="protein sequence ID" value="ABS63348.1"/>
    <property type="molecule type" value="Genomic_DNA"/>
</dbReference>
<dbReference type="PANTHER" id="PTHR23505">
    <property type="entry name" value="SPINSTER"/>
    <property type="match status" value="1"/>
</dbReference>
<evidence type="ECO:0000256" key="4">
    <source>
        <dbReference type="ARBA" id="ARBA00022989"/>
    </source>
</evidence>
<dbReference type="InterPro" id="IPR036259">
    <property type="entry name" value="MFS_trans_sf"/>
</dbReference>
<feature type="transmembrane region" description="Helical" evidence="6">
    <location>
        <begin position="149"/>
        <end position="172"/>
    </location>
</feature>
<keyword evidence="4 6" id="KW-1133">Transmembrane helix</keyword>
<feature type="transmembrane region" description="Helical" evidence="6">
    <location>
        <begin position="59"/>
        <end position="78"/>
    </location>
</feature>
<name>A7HTW5_PARL1</name>
<keyword evidence="3 6" id="KW-0812">Transmembrane</keyword>
<evidence type="ECO:0000313" key="8">
    <source>
        <dbReference type="EMBL" id="ABS63348.1"/>
    </source>
</evidence>
<dbReference type="AlphaFoldDB" id="A7HTW5"/>